<evidence type="ECO:0000313" key="3">
    <source>
        <dbReference type="Proteomes" id="UP000270296"/>
    </source>
</evidence>
<proteinExistence type="predicted"/>
<dbReference type="AlphaFoldDB" id="A0A183IVG5"/>
<dbReference type="Proteomes" id="UP000270296">
    <property type="component" value="Unassembled WGS sequence"/>
</dbReference>
<sequence length="177" mass="18928">MPTCSSLLAMTNGVRSKLPEEEEEINVVDLSDTEDCARSGSSSTSAACQHPALNPGGENSPLDLSYKSQGASSAKISGVTDKAVFSRPSVIKSSDAKFDSEELPDVEEHFRKSLGPNPKVFTEAEAKGLEEATPQRFNPGTLRQSAMCWEEVTANGDTVLNGVRGHCSCDFRVFLGI</sequence>
<evidence type="ECO:0000256" key="1">
    <source>
        <dbReference type="SAM" id="MobiDB-lite"/>
    </source>
</evidence>
<gene>
    <name evidence="2" type="ORF">SBAD_LOCUS7612</name>
</gene>
<reference evidence="2 3" key="2">
    <citation type="submission" date="2018-11" db="EMBL/GenBank/DDBJ databases">
        <authorList>
            <consortium name="Pathogen Informatics"/>
        </authorList>
    </citation>
    <scope>NUCLEOTIDE SEQUENCE [LARGE SCALE GENOMIC DNA]</scope>
</reference>
<keyword evidence="3" id="KW-1185">Reference proteome</keyword>
<feature type="region of interest" description="Disordered" evidence="1">
    <location>
        <begin position="32"/>
        <end position="71"/>
    </location>
</feature>
<protein>
    <submittedName>
        <fullName evidence="4">CDCA2</fullName>
    </submittedName>
</protein>
<accession>A0A183IVG5</accession>
<dbReference type="EMBL" id="UZAM01010776">
    <property type="protein sequence ID" value="VDP13702.1"/>
    <property type="molecule type" value="Genomic_DNA"/>
</dbReference>
<name>A0A183IVG5_9BILA</name>
<dbReference type="WBParaSite" id="SBAD_0000790101-mRNA-1">
    <property type="protein sequence ID" value="SBAD_0000790101-mRNA-1"/>
    <property type="gene ID" value="SBAD_0000790101"/>
</dbReference>
<organism evidence="4">
    <name type="scientific">Soboliphyme baturini</name>
    <dbReference type="NCBI Taxonomy" id="241478"/>
    <lineage>
        <taxon>Eukaryota</taxon>
        <taxon>Metazoa</taxon>
        <taxon>Ecdysozoa</taxon>
        <taxon>Nematoda</taxon>
        <taxon>Enoplea</taxon>
        <taxon>Dorylaimia</taxon>
        <taxon>Dioctophymatida</taxon>
        <taxon>Dioctophymatoidea</taxon>
        <taxon>Soboliphymatidae</taxon>
        <taxon>Soboliphyme</taxon>
    </lineage>
</organism>
<reference evidence="4" key="1">
    <citation type="submission" date="2016-06" db="UniProtKB">
        <authorList>
            <consortium name="WormBaseParasite"/>
        </authorList>
    </citation>
    <scope>IDENTIFICATION</scope>
</reference>
<dbReference type="OrthoDB" id="10040691at2759"/>
<evidence type="ECO:0000313" key="2">
    <source>
        <dbReference type="EMBL" id="VDP13702.1"/>
    </source>
</evidence>
<evidence type="ECO:0000313" key="4">
    <source>
        <dbReference type="WBParaSite" id="SBAD_0000790101-mRNA-1"/>
    </source>
</evidence>